<dbReference type="GO" id="GO:0004553">
    <property type="term" value="F:hydrolase activity, hydrolyzing O-glycosyl compounds"/>
    <property type="evidence" value="ECO:0007669"/>
    <property type="project" value="InterPro"/>
</dbReference>
<evidence type="ECO:0000259" key="1">
    <source>
        <dbReference type="Pfam" id="PF04685"/>
    </source>
</evidence>
<evidence type="ECO:0008006" key="5">
    <source>
        <dbReference type="Google" id="ProtNLM"/>
    </source>
</evidence>
<dbReference type="InterPro" id="IPR008928">
    <property type="entry name" value="6-hairpin_glycosidase_sf"/>
</dbReference>
<name>A0A939K1F8_9BACT</name>
<dbReference type="Pfam" id="PF04685">
    <property type="entry name" value="DUF608"/>
    <property type="match status" value="1"/>
</dbReference>
<dbReference type="Proteomes" id="UP000664795">
    <property type="component" value="Unassembled WGS sequence"/>
</dbReference>
<evidence type="ECO:0000313" key="3">
    <source>
        <dbReference type="EMBL" id="MBO0933011.1"/>
    </source>
</evidence>
<dbReference type="InterPro" id="IPR024462">
    <property type="entry name" value="GH116_N"/>
</dbReference>
<dbReference type="RefSeq" id="WP_207336978.1">
    <property type="nucleotide sequence ID" value="NZ_JAFMYU010000016.1"/>
</dbReference>
<proteinExistence type="predicted"/>
<dbReference type="InterPro" id="IPR006775">
    <property type="entry name" value="GH116_catalytic"/>
</dbReference>
<keyword evidence="4" id="KW-1185">Reference proteome</keyword>
<dbReference type="Gene3D" id="1.50.10.10">
    <property type="match status" value="1"/>
</dbReference>
<feature type="domain" description="Glycosyl-hydrolase family 116 catalytic region" evidence="1">
    <location>
        <begin position="492"/>
        <end position="783"/>
    </location>
</feature>
<reference evidence="3 4" key="1">
    <citation type="submission" date="2021-03" db="EMBL/GenBank/DDBJ databases">
        <title>Fibrella sp. HMF5036 genome sequencing and assembly.</title>
        <authorList>
            <person name="Kang H."/>
            <person name="Kim H."/>
            <person name="Bae S."/>
            <person name="Joh K."/>
        </authorList>
    </citation>
    <scope>NUCLEOTIDE SEQUENCE [LARGE SCALE GENOMIC DNA]</scope>
    <source>
        <strain evidence="3 4">HMF5036</strain>
    </source>
</reference>
<dbReference type="PANTHER" id="PTHR12654">
    <property type="entry name" value="BILE ACID BETA-GLUCOSIDASE-RELATED"/>
    <property type="match status" value="1"/>
</dbReference>
<dbReference type="PANTHER" id="PTHR12654:SF0">
    <property type="entry name" value="NON-LYSOSOMAL GLUCOSYLCERAMIDASE"/>
    <property type="match status" value="1"/>
</dbReference>
<dbReference type="GO" id="GO:0005975">
    <property type="term" value="P:carbohydrate metabolic process"/>
    <property type="evidence" value="ECO:0007669"/>
    <property type="project" value="InterPro"/>
</dbReference>
<dbReference type="SUPFAM" id="SSF48208">
    <property type="entry name" value="Six-hairpin glycosidases"/>
    <property type="match status" value="1"/>
</dbReference>
<evidence type="ECO:0000259" key="2">
    <source>
        <dbReference type="Pfam" id="PF12215"/>
    </source>
</evidence>
<sequence length="872" mass="96361">MNTSSHRLLGLFIPFVIAQSVLAQTAIWQPAQWPVLTRYDPQHVAKIALPLGGIGTGTVSLGGRGQLQDWEIMNQAGKGYSTVTPGNMAPFFALFARDASNKTYTKALLGPLEAHEYQHMEGRPVDHHGLPRFAQATFEAAYPFGQVNLSDSTMPVRVRIKGFNPLIPGDINASSIPVAVLSYEVTNTTNGPLTVSVGGNIRNFIGRDGSKTAPNWKGEYEPIGASHNRNTFRQGAGLRGIYFTSDSVPKLDPAWGTMALVTEETAGVTYRTSSVGNAWENGLLDLWDDFSTDGQLTEKTTPADNDPLASLAVQKTIGVGQTQVFTFIFTWHFPNRRAWRNWSLVDSPDRVGNYYTTRYADAWAVAEQTVPRLPDLEARTDQFVRAFLASPYPHEVKEAALFNVSTLRSQTVFRLDDGHLMGWEGIMDRTGSCQGSCTHVWNYEQTTAFLFGDLARSMRDVEFAYATDSVGLMSFRVNLPLSKGNTYGNAAADGQMGTILKFYRDWQLSGDAQFLRKHWPQIRRALAYSWLKGGWDANRDGVMEGVQHNTMDVDYVGPNPQMQLWYLGALKAGAQMARFMNDKLFAADCDRLFQQGSAWTDQHLFNGEYYEQQVQPPAQLADIAKGTRNTLTASQLANPPYQLAKGCLVDQLVGQYMAHVVGLGYLVDSAHVRTTLRSIMRYNYRPSMADHFNNMRSYAMGNESALLMASWPKGRPTVPFPYFNEVMTGFEYTAAIGMLYEGQTRPGLLCIRNVRDRYDGLKRNPFDEAECGHHYARAMAAWAATLALSGFGYSGVSQTLSVNAEPGTFFWSNGYAWGTITKTKAADGLHVSLSVLSGELPCMWVKIAGYAPGKLRAGGVLSAGAVRQLVVK</sequence>
<dbReference type="InterPro" id="IPR052566">
    <property type="entry name" value="Non-lysos_glucosylceramidase"/>
</dbReference>
<feature type="domain" description="Glycosyl-hydrolase family 116 N-terminal" evidence="2">
    <location>
        <begin position="48"/>
        <end position="372"/>
    </location>
</feature>
<dbReference type="EMBL" id="JAFMYU010000016">
    <property type="protein sequence ID" value="MBO0933011.1"/>
    <property type="molecule type" value="Genomic_DNA"/>
</dbReference>
<dbReference type="Pfam" id="PF12215">
    <property type="entry name" value="Glyco_hydr_116N"/>
    <property type="match status" value="1"/>
</dbReference>
<evidence type="ECO:0000313" key="4">
    <source>
        <dbReference type="Proteomes" id="UP000664795"/>
    </source>
</evidence>
<organism evidence="3 4">
    <name type="scientific">Fibrella aquatilis</name>
    <dbReference type="NCBI Taxonomy" id="2817059"/>
    <lineage>
        <taxon>Bacteria</taxon>
        <taxon>Pseudomonadati</taxon>
        <taxon>Bacteroidota</taxon>
        <taxon>Cytophagia</taxon>
        <taxon>Cytophagales</taxon>
        <taxon>Spirosomataceae</taxon>
        <taxon>Fibrella</taxon>
    </lineage>
</organism>
<protein>
    <recommendedName>
        <fullName evidence="5">Bile acid beta-glucosidase</fullName>
    </recommendedName>
</protein>
<dbReference type="InterPro" id="IPR012341">
    <property type="entry name" value="6hp_glycosidase-like_sf"/>
</dbReference>
<accession>A0A939K1F8</accession>
<dbReference type="AlphaFoldDB" id="A0A939K1F8"/>
<gene>
    <name evidence="3" type="ORF">J2I48_18525</name>
</gene>
<comment type="caution">
    <text evidence="3">The sequence shown here is derived from an EMBL/GenBank/DDBJ whole genome shotgun (WGS) entry which is preliminary data.</text>
</comment>